<gene>
    <name evidence="1" type="ORF">FQA47_021755</name>
</gene>
<dbReference type="Proteomes" id="UP000646548">
    <property type="component" value="Unassembled WGS sequence"/>
</dbReference>
<dbReference type="EMBL" id="WKFB01000016">
    <property type="protein sequence ID" value="KAF6738980.1"/>
    <property type="molecule type" value="Genomic_DNA"/>
</dbReference>
<proteinExistence type="predicted"/>
<organism evidence="1 2">
    <name type="scientific">Oryzias melastigma</name>
    <name type="common">Marine medaka</name>
    <dbReference type="NCBI Taxonomy" id="30732"/>
    <lineage>
        <taxon>Eukaryota</taxon>
        <taxon>Metazoa</taxon>
        <taxon>Chordata</taxon>
        <taxon>Craniata</taxon>
        <taxon>Vertebrata</taxon>
        <taxon>Euteleostomi</taxon>
        <taxon>Actinopterygii</taxon>
        <taxon>Neopterygii</taxon>
        <taxon>Teleostei</taxon>
        <taxon>Neoteleostei</taxon>
        <taxon>Acanthomorphata</taxon>
        <taxon>Ovalentaria</taxon>
        <taxon>Atherinomorphae</taxon>
        <taxon>Beloniformes</taxon>
        <taxon>Adrianichthyidae</taxon>
        <taxon>Oryziinae</taxon>
        <taxon>Oryzias</taxon>
    </lineage>
</organism>
<protein>
    <submittedName>
        <fullName evidence="1">Uncharacterized protein</fullName>
    </submittedName>
</protein>
<accession>A0A834FRQ7</accession>
<evidence type="ECO:0000313" key="1">
    <source>
        <dbReference type="EMBL" id="KAF6738980.1"/>
    </source>
</evidence>
<comment type="caution">
    <text evidence="1">The sequence shown here is derived from an EMBL/GenBank/DDBJ whole genome shotgun (WGS) entry which is preliminary data.</text>
</comment>
<name>A0A834FRQ7_ORYME</name>
<sequence length="167" mass="18023">MVTVLVTVHPVFRLGHENLTLVLLSLSWFSRPWSVVKPRSFSCFSAGQNVPLGHLQARTDDRCGLEGSLGPSGAADASFGPLALASKTTVIPLSCDRTENAILFMSAINRHASHLCPPSLAGLIFSRGVRVERPTPPLHNNDGFCLHLPVFLLSASPAELQLFQCQP</sequence>
<reference evidence="1" key="1">
    <citation type="journal article" name="BMC Genomics">
        <title>Long-read sequencing and de novo genome assembly of marine medaka (Oryzias melastigma).</title>
        <authorList>
            <person name="Liang P."/>
            <person name="Saqib H.S.A."/>
            <person name="Ni X."/>
            <person name="Shen Y."/>
        </authorList>
    </citation>
    <scope>NUCLEOTIDE SEQUENCE</scope>
    <source>
        <strain evidence="1">Bigg-433</strain>
    </source>
</reference>
<dbReference type="AlphaFoldDB" id="A0A834FRQ7"/>
<evidence type="ECO:0000313" key="2">
    <source>
        <dbReference type="Proteomes" id="UP000646548"/>
    </source>
</evidence>